<dbReference type="PANTHER" id="PTHR45526">
    <property type="entry name" value="TRANSCRIPTIONAL REGULATORY PROTEIN DPIA"/>
    <property type="match status" value="1"/>
</dbReference>
<reference evidence="12 13" key="1">
    <citation type="submission" date="2017-09" db="EMBL/GenBank/DDBJ databases">
        <authorList>
            <person name="Ehlers B."/>
            <person name="Leendertz F.H."/>
        </authorList>
    </citation>
    <scope>NUCLEOTIDE SEQUENCE [LARGE SCALE GENOMIC DNA]</scope>
    <source>
        <strain evidence="12 13">CGMCC 4.6857</strain>
    </source>
</reference>
<dbReference type="Gene3D" id="1.10.10.10">
    <property type="entry name" value="Winged helix-like DNA-binding domain superfamily/Winged helix DNA-binding domain"/>
    <property type="match status" value="1"/>
</dbReference>
<keyword evidence="8 9" id="KW-0804">Transcription</keyword>
<evidence type="ECO:0000256" key="7">
    <source>
        <dbReference type="ARBA" id="ARBA00023159"/>
    </source>
</evidence>
<keyword evidence="5 9" id="KW-0805">Transcription regulation</keyword>
<dbReference type="Gene3D" id="3.40.50.2300">
    <property type="match status" value="1"/>
</dbReference>
<dbReference type="SUPFAM" id="SSF52172">
    <property type="entry name" value="CheY-like"/>
    <property type="match status" value="1"/>
</dbReference>
<comment type="subcellular location">
    <subcellularLocation>
        <location evidence="1 9">Cytoplasm</location>
    </subcellularLocation>
</comment>
<evidence type="ECO:0000259" key="11">
    <source>
        <dbReference type="PROSITE" id="PS50110"/>
    </source>
</evidence>
<keyword evidence="4 9" id="KW-0902">Two-component regulatory system</keyword>
<dbReference type="CDD" id="cd19925">
    <property type="entry name" value="REC_citrate_TCS"/>
    <property type="match status" value="1"/>
</dbReference>
<evidence type="ECO:0000256" key="6">
    <source>
        <dbReference type="ARBA" id="ARBA00023125"/>
    </source>
</evidence>
<dbReference type="SUPFAM" id="SSF46785">
    <property type="entry name" value="Winged helix' DNA-binding domain"/>
    <property type="match status" value="1"/>
</dbReference>
<dbReference type="InterPro" id="IPR011006">
    <property type="entry name" value="CheY-like_superfamily"/>
</dbReference>
<evidence type="ECO:0000256" key="5">
    <source>
        <dbReference type="ARBA" id="ARBA00023015"/>
    </source>
</evidence>
<evidence type="ECO:0000313" key="13">
    <source>
        <dbReference type="Proteomes" id="UP000219612"/>
    </source>
</evidence>
<evidence type="ECO:0000256" key="2">
    <source>
        <dbReference type="ARBA" id="ARBA00022490"/>
    </source>
</evidence>
<dbReference type="InterPro" id="IPR024187">
    <property type="entry name" value="Sig_transdc_resp-reg_cit/mal"/>
</dbReference>
<name>A0A285JXG4_9ACTN</name>
<dbReference type="EMBL" id="OBDY01000027">
    <property type="protein sequence ID" value="SNY65009.1"/>
    <property type="molecule type" value="Genomic_DNA"/>
</dbReference>
<dbReference type="AlphaFoldDB" id="A0A285JXG4"/>
<dbReference type="InterPro" id="IPR036388">
    <property type="entry name" value="WH-like_DNA-bd_sf"/>
</dbReference>
<feature type="modified residue" description="4-aspartylphosphate" evidence="10">
    <location>
        <position position="56"/>
    </location>
</feature>
<evidence type="ECO:0000256" key="1">
    <source>
        <dbReference type="ARBA" id="ARBA00004496"/>
    </source>
</evidence>
<dbReference type="GO" id="GO:0005737">
    <property type="term" value="C:cytoplasm"/>
    <property type="evidence" value="ECO:0007669"/>
    <property type="project" value="UniProtKB-SubCell"/>
</dbReference>
<evidence type="ECO:0000256" key="8">
    <source>
        <dbReference type="ARBA" id="ARBA00023163"/>
    </source>
</evidence>
<evidence type="ECO:0000256" key="10">
    <source>
        <dbReference type="PROSITE-ProRule" id="PRU00169"/>
    </source>
</evidence>
<dbReference type="InterPro" id="IPR036390">
    <property type="entry name" value="WH_DNA-bd_sf"/>
</dbReference>
<evidence type="ECO:0000256" key="9">
    <source>
        <dbReference type="PIRNR" id="PIRNR006171"/>
    </source>
</evidence>
<keyword evidence="6 9" id="KW-0238">DNA-binding</keyword>
<keyword evidence="7 9" id="KW-0010">Activator</keyword>
<evidence type="ECO:0000313" key="12">
    <source>
        <dbReference type="EMBL" id="SNY65009.1"/>
    </source>
</evidence>
<feature type="domain" description="Response regulatory" evidence="11">
    <location>
        <begin position="5"/>
        <end position="121"/>
    </location>
</feature>
<keyword evidence="13" id="KW-1185">Reference proteome</keyword>
<dbReference type="RefSeq" id="WP_097327232.1">
    <property type="nucleotide sequence ID" value="NZ_OBDY01000027.1"/>
</dbReference>
<dbReference type="GO" id="GO:0000156">
    <property type="term" value="F:phosphorelay response regulator activity"/>
    <property type="evidence" value="ECO:0007669"/>
    <property type="project" value="TreeGrafter"/>
</dbReference>
<keyword evidence="3 10" id="KW-0597">Phosphoprotein</keyword>
<dbReference type="GO" id="GO:0003700">
    <property type="term" value="F:DNA-binding transcription factor activity"/>
    <property type="evidence" value="ECO:0007669"/>
    <property type="project" value="InterPro"/>
</dbReference>
<sequence length="236" mass="25298">MTDIRVLVVEDEPLLADAHAAYTQRVEGFVVAGVAHTGQQALATLRTTPVDLILLDLHLPDMFGLDLCRTLRGAGLTTDVLVVTSARDLAVVRSAVSLGVTHYLLKPFTYAAFQEKLLGYARYRAQVQGTSPVAAQHEIDRALASLRGTSPVTLPKGLDQNTLDLILGVLRAADDTTGLSAAEVASRMGASRVTARRYLEHLADTGQVTRSPRYGGPGRPEVEYRLLPAAGPGEYP</sequence>
<dbReference type="PROSITE" id="PS50110">
    <property type="entry name" value="RESPONSE_REGULATORY"/>
    <property type="match status" value="1"/>
</dbReference>
<evidence type="ECO:0000256" key="3">
    <source>
        <dbReference type="ARBA" id="ARBA00022553"/>
    </source>
</evidence>
<gene>
    <name evidence="12" type="ORF">SAMN05421748_127110</name>
</gene>
<dbReference type="Pfam" id="PF00072">
    <property type="entry name" value="Response_reg"/>
    <property type="match status" value="1"/>
</dbReference>
<dbReference type="GO" id="GO:0003677">
    <property type="term" value="F:DNA binding"/>
    <property type="evidence" value="ECO:0007669"/>
    <property type="project" value="UniProtKB-KW"/>
</dbReference>
<dbReference type="PANTHER" id="PTHR45526:SF1">
    <property type="entry name" value="TRANSCRIPTIONAL REGULATORY PROTEIN DCUR-RELATED"/>
    <property type="match status" value="1"/>
</dbReference>
<organism evidence="12 13">
    <name type="scientific">Paractinoplanes atraurantiacus</name>
    <dbReference type="NCBI Taxonomy" id="1036182"/>
    <lineage>
        <taxon>Bacteria</taxon>
        <taxon>Bacillati</taxon>
        <taxon>Actinomycetota</taxon>
        <taxon>Actinomycetes</taxon>
        <taxon>Micromonosporales</taxon>
        <taxon>Micromonosporaceae</taxon>
        <taxon>Paractinoplanes</taxon>
    </lineage>
</organism>
<dbReference type="InterPro" id="IPR051271">
    <property type="entry name" value="2C-system_Tx_regulators"/>
</dbReference>
<dbReference type="InterPro" id="IPR001789">
    <property type="entry name" value="Sig_transdc_resp-reg_receiver"/>
</dbReference>
<accession>A0A285JXG4</accession>
<proteinExistence type="predicted"/>
<dbReference type="PIRSF" id="PIRSF006171">
    <property type="entry name" value="RR_citrat_malat"/>
    <property type="match status" value="1"/>
</dbReference>
<keyword evidence="2 9" id="KW-0963">Cytoplasm</keyword>
<dbReference type="SMART" id="SM00448">
    <property type="entry name" value="REC"/>
    <property type="match status" value="1"/>
</dbReference>
<protein>
    <recommendedName>
        <fullName evidence="9">Transcriptional regulatory protein</fullName>
    </recommendedName>
</protein>
<dbReference type="Proteomes" id="UP000219612">
    <property type="component" value="Unassembled WGS sequence"/>
</dbReference>
<dbReference type="OrthoDB" id="7187989at2"/>
<evidence type="ECO:0000256" key="4">
    <source>
        <dbReference type="ARBA" id="ARBA00023012"/>
    </source>
</evidence>